<feature type="signal peptide" evidence="1">
    <location>
        <begin position="1"/>
        <end position="16"/>
    </location>
</feature>
<comment type="caution">
    <text evidence="2">The sequence shown here is derived from an EMBL/GenBank/DDBJ whole genome shotgun (WGS) entry which is preliminary data.</text>
</comment>
<dbReference type="Proteomes" id="UP000499080">
    <property type="component" value="Unassembled WGS sequence"/>
</dbReference>
<protein>
    <recommendedName>
        <fullName evidence="4">Secreted protein</fullName>
    </recommendedName>
</protein>
<keyword evidence="3" id="KW-1185">Reference proteome</keyword>
<dbReference type="EMBL" id="BGPR01058140">
    <property type="protein sequence ID" value="GBO34338.1"/>
    <property type="molecule type" value="Genomic_DNA"/>
</dbReference>
<feature type="chain" id="PRO_5021367839" description="Secreted protein" evidence="1">
    <location>
        <begin position="17"/>
        <end position="93"/>
    </location>
</feature>
<reference evidence="2 3" key="1">
    <citation type="journal article" date="2019" name="Sci. Rep.">
        <title>Orb-weaving spider Araneus ventricosus genome elucidates the spidroin gene catalogue.</title>
        <authorList>
            <person name="Kono N."/>
            <person name="Nakamura H."/>
            <person name="Ohtoshi R."/>
            <person name="Moran D.A.P."/>
            <person name="Shinohara A."/>
            <person name="Yoshida Y."/>
            <person name="Fujiwara M."/>
            <person name="Mori M."/>
            <person name="Tomita M."/>
            <person name="Arakawa K."/>
        </authorList>
    </citation>
    <scope>NUCLEOTIDE SEQUENCE [LARGE SCALE GENOMIC DNA]</scope>
</reference>
<proteinExistence type="predicted"/>
<sequence>MFSALFLFIAAVVAFASSVDLGDRGIKSCDPVPRKIRTCLRTSQSALNPSSDQMSSLACENGSLKKGWVLDCYPYHRTTIKVATLSKIALLQL</sequence>
<gene>
    <name evidence="2" type="ORF">AVEN_2657_1</name>
</gene>
<keyword evidence="1" id="KW-0732">Signal</keyword>
<evidence type="ECO:0000313" key="2">
    <source>
        <dbReference type="EMBL" id="GBO34338.1"/>
    </source>
</evidence>
<evidence type="ECO:0000313" key="3">
    <source>
        <dbReference type="Proteomes" id="UP000499080"/>
    </source>
</evidence>
<evidence type="ECO:0000256" key="1">
    <source>
        <dbReference type="SAM" id="SignalP"/>
    </source>
</evidence>
<organism evidence="2 3">
    <name type="scientific">Araneus ventricosus</name>
    <name type="common">Orbweaver spider</name>
    <name type="synonym">Epeira ventricosa</name>
    <dbReference type="NCBI Taxonomy" id="182803"/>
    <lineage>
        <taxon>Eukaryota</taxon>
        <taxon>Metazoa</taxon>
        <taxon>Ecdysozoa</taxon>
        <taxon>Arthropoda</taxon>
        <taxon>Chelicerata</taxon>
        <taxon>Arachnida</taxon>
        <taxon>Araneae</taxon>
        <taxon>Araneomorphae</taxon>
        <taxon>Entelegynae</taxon>
        <taxon>Araneoidea</taxon>
        <taxon>Araneidae</taxon>
        <taxon>Araneus</taxon>
    </lineage>
</organism>
<name>A0A4Y2WCQ4_ARAVE</name>
<dbReference type="AlphaFoldDB" id="A0A4Y2WCQ4"/>
<accession>A0A4Y2WCQ4</accession>
<evidence type="ECO:0008006" key="4">
    <source>
        <dbReference type="Google" id="ProtNLM"/>
    </source>
</evidence>